<accession>A0A8T1U931</accession>
<dbReference type="AlphaFoldDB" id="A0A8T1U931"/>
<dbReference type="EMBL" id="JAENGZ010000673">
    <property type="protein sequence ID" value="KAG6955444.1"/>
    <property type="molecule type" value="Genomic_DNA"/>
</dbReference>
<proteinExistence type="predicted"/>
<organism evidence="1 2">
    <name type="scientific">Phytophthora cactorum</name>
    <dbReference type="NCBI Taxonomy" id="29920"/>
    <lineage>
        <taxon>Eukaryota</taxon>
        <taxon>Sar</taxon>
        <taxon>Stramenopiles</taxon>
        <taxon>Oomycota</taxon>
        <taxon>Peronosporomycetes</taxon>
        <taxon>Peronosporales</taxon>
        <taxon>Peronosporaceae</taxon>
        <taxon>Phytophthora</taxon>
    </lineage>
</organism>
<gene>
    <name evidence="1" type="ORF">JG687_00011192</name>
</gene>
<sequence length="113" mass="12979">MLSPHGLSSIFPNIKCRREKRYYKLLCLFADQRETIAATQLQSSRIYSSICEEIMRCTEILQELKVWAGGTGKRKSMKYARCCFFFKTSLNKSLAATLDGRGIMTRCASFRSM</sequence>
<reference evidence="1" key="1">
    <citation type="submission" date="2021-01" db="EMBL/GenBank/DDBJ databases">
        <title>Phytophthora aleatoria, a newly-described species from Pinus radiata is distinct from Phytophthora cactorum isolates based on comparative genomics.</title>
        <authorList>
            <person name="Mcdougal R."/>
            <person name="Panda P."/>
            <person name="Williams N."/>
            <person name="Studholme D.J."/>
        </authorList>
    </citation>
    <scope>NUCLEOTIDE SEQUENCE</scope>
    <source>
        <strain evidence="1">NZFS 3830</strain>
    </source>
</reference>
<name>A0A8T1U931_9STRA</name>
<evidence type="ECO:0000313" key="2">
    <source>
        <dbReference type="Proteomes" id="UP000688947"/>
    </source>
</evidence>
<protein>
    <submittedName>
        <fullName evidence="1">Uncharacterized protein</fullName>
    </submittedName>
</protein>
<dbReference type="Proteomes" id="UP000688947">
    <property type="component" value="Unassembled WGS sequence"/>
</dbReference>
<evidence type="ECO:0000313" key="1">
    <source>
        <dbReference type="EMBL" id="KAG6955444.1"/>
    </source>
</evidence>
<comment type="caution">
    <text evidence="1">The sequence shown here is derived from an EMBL/GenBank/DDBJ whole genome shotgun (WGS) entry which is preliminary data.</text>
</comment>